<feature type="non-terminal residue" evidence="1">
    <location>
        <position position="1"/>
    </location>
</feature>
<accession>A0A392V4B2</accession>
<dbReference type="Proteomes" id="UP000265520">
    <property type="component" value="Unassembled WGS sequence"/>
</dbReference>
<evidence type="ECO:0000313" key="1">
    <source>
        <dbReference type="EMBL" id="MCI81785.1"/>
    </source>
</evidence>
<sequence length="61" mass="6506">LETLSSVEVAVAVVEAGVAAAAVDLVLVEHHLWVGYCYYPSGSADFDSVLCYCCCCCCFLH</sequence>
<dbReference type="EMBL" id="LXQA011027499">
    <property type="protein sequence ID" value="MCI81785.1"/>
    <property type="molecule type" value="Genomic_DNA"/>
</dbReference>
<reference evidence="1 2" key="1">
    <citation type="journal article" date="2018" name="Front. Plant Sci.">
        <title>Red Clover (Trifolium pratense) and Zigzag Clover (T. medium) - A Picture of Genomic Similarities and Differences.</title>
        <authorList>
            <person name="Dluhosova J."/>
            <person name="Istvanek J."/>
            <person name="Nedelnik J."/>
            <person name="Repkova J."/>
        </authorList>
    </citation>
    <scope>NUCLEOTIDE SEQUENCE [LARGE SCALE GENOMIC DNA]</scope>
    <source>
        <strain evidence="2">cv. 10/8</strain>
        <tissue evidence="1">Leaf</tissue>
    </source>
</reference>
<organism evidence="1 2">
    <name type="scientific">Trifolium medium</name>
    <dbReference type="NCBI Taxonomy" id="97028"/>
    <lineage>
        <taxon>Eukaryota</taxon>
        <taxon>Viridiplantae</taxon>
        <taxon>Streptophyta</taxon>
        <taxon>Embryophyta</taxon>
        <taxon>Tracheophyta</taxon>
        <taxon>Spermatophyta</taxon>
        <taxon>Magnoliopsida</taxon>
        <taxon>eudicotyledons</taxon>
        <taxon>Gunneridae</taxon>
        <taxon>Pentapetalae</taxon>
        <taxon>rosids</taxon>
        <taxon>fabids</taxon>
        <taxon>Fabales</taxon>
        <taxon>Fabaceae</taxon>
        <taxon>Papilionoideae</taxon>
        <taxon>50 kb inversion clade</taxon>
        <taxon>NPAAA clade</taxon>
        <taxon>Hologalegina</taxon>
        <taxon>IRL clade</taxon>
        <taxon>Trifolieae</taxon>
        <taxon>Trifolium</taxon>
    </lineage>
</organism>
<name>A0A392V4B2_9FABA</name>
<protein>
    <submittedName>
        <fullName evidence="1">Uncharacterized protein</fullName>
    </submittedName>
</protein>
<proteinExistence type="predicted"/>
<comment type="caution">
    <text evidence="1">The sequence shown here is derived from an EMBL/GenBank/DDBJ whole genome shotgun (WGS) entry which is preliminary data.</text>
</comment>
<evidence type="ECO:0000313" key="2">
    <source>
        <dbReference type="Proteomes" id="UP000265520"/>
    </source>
</evidence>
<keyword evidence="2" id="KW-1185">Reference proteome</keyword>
<dbReference type="AlphaFoldDB" id="A0A392V4B2"/>